<organism evidence="2 3">
    <name type="scientific">Bacillus infantis</name>
    <dbReference type="NCBI Taxonomy" id="324767"/>
    <lineage>
        <taxon>Bacteria</taxon>
        <taxon>Bacillati</taxon>
        <taxon>Bacillota</taxon>
        <taxon>Bacilli</taxon>
        <taxon>Bacillales</taxon>
        <taxon>Bacillaceae</taxon>
        <taxon>Bacillus</taxon>
    </lineage>
</organism>
<dbReference type="RefSeq" id="WP_101551505.1">
    <property type="nucleotide sequence ID" value="NZ_JBNIKU010000007.1"/>
</dbReference>
<comment type="caution">
    <text evidence="2">The sequence shown here is derived from an EMBL/GenBank/DDBJ whole genome shotgun (WGS) entry which is preliminary data.</text>
</comment>
<accession>A0A5D4RD40</accession>
<keyword evidence="1" id="KW-0812">Transmembrane</keyword>
<protein>
    <submittedName>
        <fullName evidence="2">Uncharacterized protein</fullName>
    </submittedName>
</protein>
<gene>
    <name evidence="2" type="ORF">FZD51_10630</name>
</gene>
<evidence type="ECO:0000313" key="2">
    <source>
        <dbReference type="EMBL" id="TYS48569.1"/>
    </source>
</evidence>
<dbReference type="EMBL" id="VTER01000005">
    <property type="protein sequence ID" value="TYS48569.1"/>
    <property type="molecule type" value="Genomic_DNA"/>
</dbReference>
<reference evidence="2 3" key="1">
    <citation type="submission" date="2019-08" db="EMBL/GenBank/DDBJ databases">
        <title>Bacillus genomes from the desert of Cuatro Cienegas, Coahuila.</title>
        <authorList>
            <person name="Olmedo-Alvarez G."/>
        </authorList>
    </citation>
    <scope>NUCLEOTIDE SEQUENCE [LARGE SCALE GENOMIC DNA]</scope>
    <source>
        <strain evidence="2 3">CH446_14T</strain>
    </source>
</reference>
<name>A0A5D4RD40_9BACI</name>
<proteinExistence type="predicted"/>
<keyword evidence="1" id="KW-0472">Membrane</keyword>
<keyword evidence="1" id="KW-1133">Transmembrane helix</keyword>
<feature type="transmembrane region" description="Helical" evidence="1">
    <location>
        <begin position="7"/>
        <end position="31"/>
    </location>
</feature>
<dbReference type="Proteomes" id="UP000322139">
    <property type="component" value="Unassembled WGS sequence"/>
</dbReference>
<evidence type="ECO:0000256" key="1">
    <source>
        <dbReference type="SAM" id="Phobius"/>
    </source>
</evidence>
<evidence type="ECO:0000313" key="3">
    <source>
        <dbReference type="Proteomes" id="UP000322139"/>
    </source>
</evidence>
<sequence length="82" mass="9105">MEQRLLTFGYILFFSGIVLFGFMHLAIAAYMPHLTGWSNPPGKLASVLTDIAGWVPYVLSIALIAAGILIVIYHLFFFKKGD</sequence>
<dbReference type="AlphaFoldDB" id="A0A5D4RD40"/>
<feature type="transmembrane region" description="Helical" evidence="1">
    <location>
        <begin position="51"/>
        <end position="76"/>
    </location>
</feature>